<dbReference type="InterPro" id="IPR049059">
    <property type="entry name" value="NAD_Glu_DH_HM1"/>
</dbReference>
<dbReference type="OrthoDB" id="9758052at2"/>
<evidence type="ECO:0000256" key="1">
    <source>
        <dbReference type="ARBA" id="ARBA00023002"/>
    </source>
</evidence>
<feature type="domain" description="NAD-glutamate dehydrogenase catalytic" evidence="2">
    <location>
        <begin position="728"/>
        <end position="1223"/>
    </location>
</feature>
<dbReference type="PANTHER" id="PTHR43403:SF1">
    <property type="entry name" value="NAD-SPECIFIC GLUTAMATE DEHYDROGENASE"/>
    <property type="match status" value="1"/>
</dbReference>
<dbReference type="KEGG" id="hdi:HDIA_4309"/>
<feature type="domain" description="NAD-specific glutamate dehydrogenase C-terminal" evidence="3">
    <location>
        <begin position="1268"/>
        <end position="1601"/>
    </location>
</feature>
<dbReference type="InterPro" id="IPR046346">
    <property type="entry name" value="Aminoacid_DH-like_N_sf"/>
</dbReference>
<dbReference type="InterPro" id="IPR049064">
    <property type="entry name" value="NAD_Glu_DH_ACT3"/>
</dbReference>
<evidence type="ECO:0000313" key="8">
    <source>
        <dbReference type="Proteomes" id="UP000223606"/>
    </source>
</evidence>
<dbReference type="GO" id="GO:0004352">
    <property type="term" value="F:glutamate dehydrogenase (NAD+) activity"/>
    <property type="evidence" value="ECO:0007669"/>
    <property type="project" value="UniProtKB-EC"/>
</dbReference>
<dbReference type="InterPro" id="IPR007780">
    <property type="entry name" value="NAD_Glu_DH_bac"/>
</dbReference>
<dbReference type="Pfam" id="PF21074">
    <property type="entry name" value="GDH_C"/>
    <property type="match status" value="1"/>
</dbReference>
<dbReference type="InterPro" id="IPR028971">
    <property type="entry name" value="NAD-GDH_cat"/>
</dbReference>
<evidence type="ECO:0000259" key="2">
    <source>
        <dbReference type="Pfam" id="PF05088"/>
    </source>
</evidence>
<dbReference type="InterPro" id="IPR049056">
    <property type="entry name" value="NAD_Glu_DH_HM3"/>
</dbReference>
<gene>
    <name evidence="7" type="primary">gdhB</name>
    <name evidence="7" type="ORF">HDIA_4309</name>
</gene>
<sequence>MPQTFAAEKERLVSEVLNREEVAGNPDAAYLAGLLYKRAAAEDLVGYSSEELAALARDVLSRLARRERGEAIVTVFDPEPNKADGSHRPITVVEIINDNMAFLVDSVMHALQEFGMEVKLLLHPVVEVGRDADGVLKKIGSGAAKEEGGLSESVIHVHVTRLSGKEARTDLAEKLGEVLTDVRRAVEDWPRMRRAVAEAVTVYRYSPPPLPKEEVEEAVAFLEWLNADNFIFLGLRNYDIALEEGEDHRILHSDETGLGVLADPHVKVLRRGREFVQVTAEIRDFMMKPEALIVVKANVRSKVHRRVHLDCIGIKRYTEDGKLVGETRLVGLFTATAYTLSPKRIPYLRRKVDAVMERAGFDPQGHSGKTLANVLENYPRDELFQIDPDLLYEFALAILGLDERPRIRVLARPDKFDRFVSLLVYVPRDRYDSDVRWRIGNYMKDVYGGRVSAYYPSFPEGSLARVHIIIGRYEGKTPQVPQADLEAAVTEIVRTWEDKLEDLLRDRYAHERALAFSGNYGSAFSVGYRETYSPQIALDDMVRIERLSETNPVSITFGRHADLGGDSCTLKLFQQGSPVPLTRRVPVLENFGFEVIEEQTYDIQPAGHPPVVLHDMTLTRFGNRPVDLDALAETLRALMLMVWFRKAENDPLNGLALAAGLGWREIAMLRALSRYLQQARISYSQSYMAETLIRHPEITELIVTLFTTRFDPALKGNRETKEAEVVEQIEAALENVSSLDDDTILRRFMGLILAANRTTFFQSGEDGQPSEVIAFKFDPHKVEGLPAPRPFAEIWVYSPRVEGVHLRFGKVARGGLRWSDRPQDFRTEVLGLVKAQQVKNAVIVPVGAKGGFFPKWLPEGGSRDEVFAEGTAAYKLFVSTMLALTDNIEGQEIVPPADTVRHDGDDPYLVVAADKGTATFSDTANGISDGHGFWLSDAFASGGSAGYDHKKMGITARGAWEAVKRHFREMDVDIQTTPFTVVGVGDMSGDVFGNGMLLSPAIKLVAAFDHRDIFIDPDPDPAVSFAERQRMFALPRSSWKDYDASLISKGGGVFSRSSKSIALSPEAQEALGLARARATPQELIKAILRAPADLLWFGGIGTYVRGPGESDADVGDRANDAIRVVPADLRVKVVGEGANLGMTQRARIAFSLLGGRCNSDAIDNSAGVNSSDVEVNIKIALRPAVLDGRLDMPSRNQLLASMTEDVAALVLANNYHQTLSVSLTERRGFEDFGFQRRLMQVLEGRDLLDRAVETLPDEVTLMEREKDGKPLTRPEIAVLLAYAKIVLFDDLLGTAVPDDHYLAEDLHRYFPPAMRDAFAADIDAHRLRREIIATQLANAMINQGGATFIVRMADQTGAGVGEIAKAFLAARESFELDALYRAIDVLDTKIHGALQLNLYARVQDMLLGATTWFLRNVPHDEELTALIARFRPGIAEVRHSVDLAGLPPEFATRLADFRKQLTDQGVPENLAIRLSDIGIEVRAPDAIVISETAARPLSVATGALFQSAAYFKIGQIDELARTLAVRDYYDGLALDRARQVIADAHRRIASQVAAASVIGTDIEAWVQMRRKSVERTTATIAAILDSGTPTVARLTVIAGLLSDLAGEG</sequence>
<dbReference type="SUPFAM" id="SSF51735">
    <property type="entry name" value="NAD(P)-binding Rossmann-fold domains"/>
    <property type="match status" value="1"/>
</dbReference>
<dbReference type="GO" id="GO:0004069">
    <property type="term" value="F:L-aspartate:2-oxoglutarate aminotransferase activity"/>
    <property type="evidence" value="ECO:0007669"/>
    <property type="project" value="InterPro"/>
</dbReference>
<dbReference type="PANTHER" id="PTHR43403">
    <property type="entry name" value="NAD-SPECIFIC GLUTAMATE DEHYDROGENASE"/>
    <property type="match status" value="1"/>
</dbReference>
<dbReference type="InterPro" id="IPR024727">
    <property type="entry name" value="NAD_Glu_DH_N_ACT1"/>
</dbReference>
<evidence type="ECO:0000259" key="4">
    <source>
        <dbReference type="Pfam" id="PF21075"/>
    </source>
</evidence>
<proteinExistence type="predicted"/>
<dbReference type="InterPro" id="IPR049058">
    <property type="entry name" value="NAD_Glu_DH_HM2"/>
</dbReference>
<dbReference type="InterPro" id="IPR049062">
    <property type="entry name" value="NAD_Glu_DH_ACT2"/>
</dbReference>
<dbReference type="Pfam" id="PF21075">
    <property type="entry name" value="GDH_ACT1"/>
    <property type="match status" value="1"/>
</dbReference>
<evidence type="ECO:0000259" key="3">
    <source>
        <dbReference type="Pfam" id="PF21074"/>
    </source>
</evidence>
<dbReference type="Pfam" id="PF21073">
    <property type="entry name" value="GDH_HM1"/>
    <property type="match status" value="1"/>
</dbReference>
<dbReference type="Pfam" id="PF21078">
    <property type="entry name" value="GDH_HM3"/>
    <property type="match status" value="1"/>
</dbReference>
<dbReference type="EMBL" id="LT960614">
    <property type="protein sequence ID" value="SON57850.1"/>
    <property type="molecule type" value="Genomic_DNA"/>
</dbReference>
<keyword evidence="8" id="KW-1185">Reference proteome</keyword>
<dbReference type="Pfam" id="PF21076">
    <property type="entry name" value="GDH_ACT2"/>
    <property type="match status" value="1"/>
</dbReference>
<dbReference type="InterPro" id="IPR036291">
    <property type="entry name" value="NAD(P)-bd_dom_sf"/>
</dbReference>
<dbReference type="Gene3D" id="3.40.50.720">
    <property type="entry name" value="NAD(P)-binding Rossmann-like Domain"/>
    <property type="match status" value="1"/>
</dbReference>
<dbReference type="Pfam" id="PF05088">
    <property type="entry name" value="Bac_GDH_CD"/>
    <property type="match status" value="1"/>
</dbReference>
<accession>A0A2C9DCE7</accession>
<organism evidence="7 8">
    <name type="scientific">Hartmannibacter diazotrophicus</name>
    <dbReference type="NCBI Taxonomy" id="1482074"/>
    <lineage>
        <taxon>Bacteria</taxon>
        <taxon>Pseudomonadati</taxon>
        <taxon>Pseudomonadota</taxon>
        <taxon>Alphaproteobacteria</taxon>
        <taxon>Hyphomicrobiales</taxon>
        <taxon>Pleomorphomonadaceae</taxon>
        <taxon>Hartmannibacter</taxon>
    </lineage>
</organism>
<dbReference type="RefSeq" id="WP_099558050.1">
    <property type="nucleotide sequence ID" value="NZ_LT960614.1"/>
</dbReference>
<feature type="domain" description="NAD-glutamate dehydrogenase ACT3" evidence="6">
    <location>
        <begin position="555"/>
        <end position="629"/>
    </location>
</feature>
<dbReference type="SUPFAM" id="SSF53223">
    <property type="entry name" value="Aminoacid dehydrogenase-like, N-terminal domain"/>
    <property type="match status" value="1"/>
</dbReference>
<evidence type="ECO:0000313" key="7">
    <source>
        <dbReference type="EMBL" id="SON57850.1"/>
    </source>
</evidence>
<protein>
    <submittedName>
        <fullName evidence="7">NAD-specific glutamate dehydrogenase</fullName>
        <ecNumber evidence="7">1.4.1.2</ecNumber>
    </submittedName>
</protein>
<feature type="domain" description="NAD-glutamate dehydrogenase ACT2" evidence="5">
    <location>
        <begin position="408"/>
        <end position="497"/>
    </location>
</feature>
<dbReference type="EC" id="1.4.1.2" evidence="7"/>
<evidence type="ECO:0000259" key="6">
    <source>
        <dbReference type="Pfam" id="PF21077"/>
    </source>
</evidence>
<dbReference type="Pfam" id="PF21077">
    <property type="entry name" value="GDH_ACT3"/>
    <property type="match status" value="1"/>
</dbReference>
<feature type="domain" description="NAD-glutamate dehydrogenase N-terminal ACT1" evidence="4">
    <location>
        <begin position="33"/>
        <end position="175"/>
    </location>
</feature>
<dbReference type="InterPro" id="IPR048381">
    <property type="entry name" value="GDH_C"/>
</dbReference>
<evidence type="ECO:0000259" key="5">
    <source>
        <dbReference type="Pfam" id="PF21076"/>
    </source>
</evidence>
<dbReference type="GO" id="GO:0006538">
    <property type="term" value="P:L-glutamate catabolic process"/>
    <property type="evidence" value="ECO:0007669"/>
    <property type="project" value="InterPro"/>
</dbReference>
<reference evidence="8" key="1">
    <citation type="submission" date="2017-09" db="EMBL/GenBank/DDBJ databases">
        <title>Genome sequence of Nannocystis excedens DSM 71.</title>
        <authorList>
            <person name="Blom J."/>
        </authorList>
    </citation>
    <scope>NUCLEOTIDE SEQUENCE [LARGE SCALE GENOMIC DNA]</scope>
    <source>
        <strain evidence="8">type strain: E19</strain>
    </source>
</reference>
<name>A0A2C9DCE7_9HYPH</name>
<dbReference type="Proteomes" id="UP000223606">
    <property type="component" value="Chromosome 1"/>
</dbReference>
<dbReference type="PIRSF" id="PIRSF036761">
    <property type="entry name" value="GDH_Mll4104"/>
    <property type="match status" value="1"/>
</dbReference>
<dbReference type="Pfam" id="PF21079">
    <property type="entry name" value="GDH_HM2"/>
    <property type="match status" value="1"/>
</dbReference>
<keyword evidence="1 7" id="KW-0560">Oxidoreductase</keyword>